<keyword evidence="3" id="KW-1185">Reference proteome</keyword>
<dbReference type="GeneID" id="89922869"/>
<feature type="region of interest" description="Disordered" evidence="1">
    <location>
        <begin position="1"/>
        <end position="39"/>
    </location>
</feature>
<evidence type="ECO:0000313" key="3">
    <source>
        <dbReference type="Proteomes" id="UP001337655"/>
    </source>
</evidence>
<dbReference type="Proteomes" id="UP001337655">
    <property type="component" value="Unassembled WGS sequence"/>
</dbReference>
<organism evidence="2 3">
    <name type="scientific">Saxophila tyrrhenica</name>
    <dbReference type="NCBI Taxonomy" id="1690608"/>
    <lineage>
        <taxon>Eukaryota</taxon>
        <taxon>Fungi</taxon>
        <taxon>Dikarya</taxon>
        <taxon>Ascomycota</taxon>
        <taxon>Pezizomycotina</taxon>
        <taxon>Dothideomycetes</taxon>
        <taxon>Dothideomycetidae</taxon>
        <taxon>Mycosphaerellales</taxon>
        <taxon>Extremaceae</taxon>
        <taxon>Saxophila</taxon>
    </lineage>
</organism>
<feature type="region of interest" description="Disordered" evidence="1">
    <location>
        <begin position="109"/>
        <end position="145"/>
    </location>
</feature>
<accession>A0AAV9PNH5</accession>
<feature type="compositionally biased region" description="Basic and acidic residues" evidence="1">
    <location>
        <begin position="11"/>
        <end position="20"/>
    </location>
</feature>
<protein>
    <submittedName>
        <fullName evidence="2">Uncharacterized protein</fullName>
    </submittedName>
</protein>
<dbReference type="RefSeq" id="XP_064663110.1">
    <property type="nucleotide sequence ID" value="XM_064798783.1"/>
</dbReference>
<proteinExistence type="predicted"/>
<comment type="caution">
    <text evidence="2">The sequence shown here is derived from an EMBL/GenBank/DDBJ whole genome shotgun (WGS) entry which is preliminary data.</text>
</comment>
<feature type="region of interest" description="Disordered" evidence="1">
    <location>
        <begin position="168"/>
        <end position="198"/>
    </location>
</feature>
<feature type="compositionally biased region" description="Basic and acidic residues" evidence="1">
    <location>
        <begin position="135"/>
        <end position="145"/>
    </location>
</feature>
<reference evidence="2 3" key="1">
    <citation type="submission" date="2023-08" db="EMBL/GenBank/DDBJ databases">
        <title>Black Yeasts Isolated from many extreme environments.</title>
        <authorList>
            <person name="Coleine C."/>
            <person name="Stajich J.E."/>
            <person name="Selbmann L."/>
        </authorList>
    </citation>
    <scope>NUCLEOTIDE SEQUENCE [LARGE SCALE GENOMIC DNA]</scope>
    <source>
        <strain evidence="2 3">CCFEE 5935</strain>
    </source>
</reference>
<name>A0AAV9PNH5_9PEZI</name>
<dbReference type="AlphaFoldDB" id="A0AAV9PNH5"/>
<gene>
    <name evidence="2" type="ORF">LTR77_001521</name>
</gene>
<sequence>MSNLAITNNDNRADSKRDSSSSRPGRLCTNHEQRRINQDPYGGDGFDVLLCDCFAAEDEDDDVLNNFDFESFLAKFSNAELQDELLRGQFFAEGGTVKDSSAVRRLTQVQEHLQVPDPDARDGDSTVSHAGRQPNDGRWHEELPIHPSSREALGRWVESLEAGKLDKSKRAAGLSNAQVMFQPEQEANPPPLPWEPGTVQGGHCGFPCWP</sequence>
<evidence type="ECO:0000256" key="1">
    <source>
        <dbReference type="SAM" id="MobiDB-lite"/>
    </source>
</evidence>
<dbReference type="EMBL" id="JAVRRT010000002">
    <property type="protein sequence ID" value="KAK5174441.1"/>
    <property type="molecule type" value="Genomic_DNA"/>
</dbReference>
<evidence type="ECO:0000313" key="2">
    <source>
        <dbReference type="EMBL" id="KAK5174441.1"/>
    </source>
</evidence>